<proteinExistence type="predicted"/>
<reference evidence="2 3" key="1">
    <citation type="submission" date="2021-04" db="EMBL/GenBank/DDBJ databases">
        <authorList>
            <person name="Rodrigo-Torres L."/>
            <person name="Arahal R. D."/>
            <person name="Lucena T."/>
        </authorList>
    </citation>
    <scope>NUCLEOTIDE SEQUENCE [LARGE SCALE GENOMIC DNA]</scope>
    <source>
        <strain evidence="2 3">CECT 30171</strain>
    </source>
</reference>
<evidence type="ECO:0000256" key="1">
    <source>
        <dbReference type="SAM" id="SignalP"/>
    </source>
</evidence>
<keyword evidence="1" id="KW-0732">Signal</keyword>
<sequence length="235" mass="23890">MTRYQWTPDMSLRPTASALLPLALAAVFAVSSPAFGQDHSKINGSIHVEDGQKAGDLDTVNGSIRVGENATAGDAETVNGSIKVYDGAGVGGLATVNGSIKVGSQVTVGDDVETVNGSIFIDRGGNVGGDIETVNGAIGLVDTDVAGGIATVNGDLTVGIGSHVRGGIHYEKPGTQLISFKRRDPRVVIGPDARVDGPLVFEHSVSLYVHETASIGPVTGATAVRYSGARAPAGD</sequence>
<organism evidence="2 3">
    <name type="scientific">Novilysobacter luteus</name>
    <dbReference type="NCBI Taxonomy" id="2822368"/>
    <lineage>
        <taxon>Bacteria</taxon>
        <taxon>Pseudomonadati</taxon>
        <taxon>Pseudomonadota</taxon>
        <taxon>Gammaproteobacteria</taxon>
        <taxon>Lysobacterales</taxon>
        <taxon>Lysobacteraceae</taxon>
        <taxon>Novilysobacter</taxon>
    </lineage>
</organism>
<feature type="signal peptide" evidence="1">
    <location>
        <begin position="1"/>
        <end position="36"/>
    </location>
</feature>
<evidence type="ECO:0000313" key="2">
    <source>
        <dbReference type="EMBL" id="CAG4977675.1"/>
    </source>
</evidence>
<keyword evidence="3" id="KW-1185">Reference proteome</keyword>
<name>A0ABN7R441_9GAMM</name>
<dbReference type="Proteomes" id="UP000680116">
    <property type="component" value="Chromosome"/>
</dbReference>
<protein>
    <recommendedName>
        <fullName evidence="4">Polymer-forming cytoskeletal protein</fullName>
    </recommendedName>
</protein>
<dbReference type="SUPFAM" id="SSF51161">
    <property type="entry name" value="Trimeric LpxA-like enzymes"/>
    <property type="match status" value="1"/>
</dbReference>
<dbReference type="EMBL" id="OU015430">
    <property type="protein sequence ID" value="CAG4977675.1"/>
    <property type="molecule type" value="Genomic_DNA"/>
</dbReference>
<evidence type="ECO:0008006" key="4">
    <source>
        <dbReference type="Google" id="ProtNLM"/>
    </source>
</evidence>
<evidence type="ECO:0000313" key="3">
    <source>
        <dbReference type="Proteomes" id="UP000680116"/>
    </source>
</evidence>
<feature type="chain" id="PRO_5045037384" description="Polymer-forming cytoskeletal protein" evidence="1">
    <location>
        <begin position="37"/>
        <end position="235"/>
    </location>
</feature>
<dbReference type="InterPro" id="IPR011004">
    <property type="entry name" value="Trimer_LpxA-like_sf"/>
</dbReference>
<gene>
    <name evidence="2" type="ORF">LYB30171_02458</name>
</gene>
<accession>A0ABN7R441</accession>